<evidence type="ECO:0000256" key="1">
    <source>
        <dbReference type="SAM" id="Phobius"/>
    </source>
</evidence>
<proteinExistence type="predicted"/>
<keyword evidence="3" id="KW-1185">Reference proteome</keyword>
<reference evidence="2 3" key="1">
    <citation type="journal article" date="2018" name="Nat. Ecol. Evol.">
        <title>Pezizomycetes genomes reveal the molecular basis of ectomycorrhizal truffle lifestyle.</title>
        <authorList>
            <person name="Murat C."/>
            <person name="Payen T."/>
            <person name="Noel B."/>
            <person name="Kuo A."/>
            <person name="Morin E."/>
            <person name="Chen J."/>
            <person name="Kohler A."/>
            <person name="Krizsan K."/>
            <person name="Balestrini R."/>
            <person name="Da Silva C."/>
            <person name="Montanini B."/>
            <person name="Hainaut M."/>
            <person name="Levati E."/>
            <person name="Barry K.W."/>
            <person name="Belfiori B."/>
            <person name="Cichocki N."/>
            <person name="Clum A."/>
            <person name="Dockter R.B."/>
            <person name="Fauchery L."/>
            <person name="Guy J."/>
            <person name="Iotti M."/>
            <person name="Le Tacon F."/>
            <person name="Lindquist E.A."/>
            <person name="Lipzen A."/>
            <person name="Malagnac F."/>
            <person name="Mello A."/>
            <person name="Molinier V."/>
            <person name="Miyauchi S."/>
            <person name="Poulain J."/>
            <person name="Riccioni C."/>
            <person name="Rubini A."/>
            <person name="Sitrit Y."/>
            <person name="Splivallo R."/>
            <person name="Traeger S."/>
            <person name="Wang M."/>
            <person name="Zifcakova L."/>
            <person name="Wipf D."/>
            <person name="Zambonelli A."/>
            <person name="Paolocci F."/>
            <person name="Nowrousian M."/>
            <person name="Ottonello S."/>
            <person name="Baldrian P."/>
            <person name="Spatafora J.W."/>
            <person name="Henrissat B."/>
            <person name="Nagy L.G."/>
            <person name="Aury J.M."/>
            <person name="Wincker P."/>
            <person name="Grigoriev I.V."/>
            <person name="Bonfante P."/>
            <person name="Martin F.M."/>
        </authorList>
    </citation>
    <scope>NUCLEOTIDE SEQUENCE [LARGE SCALE GENOMIC DNA]</scope>
    <source>
        <strain evidence="2 3">120613-1</strain>
    </source>
</reference>
<evidence type="ECO:0000313" key="2">
    <source>
        <dbReference type="EMBL" id="RPB01883.1"/>
    </source>
</evidence>
<sequence length="102" mass="11447">MEKAINPGERTRNSTYVSWSQRRCVLSVQHSKLGKLVHRKRHGDSLAYFFILLALASWPLAKFIAGMSVAARIQCCTLVDERIGAMLGIFTFTPALFCTEIT</sequence>
<protein>
    <submittedName>
        <fullName evidence="2">Uncharacterized protein</fullName>
    </submittedName>
</protein>
<feature type="transmembrane region" description="Helical" evidence="1">
    <location>
        <begin position="46"/>
        <end position="65"/>
    </location>
</feature>
<keyword evidence="1" id="KW-0812">Transmembrane</keyword>
<dbReference type="AlphaFoldDB" id="A0A3N4JU42"/>
<organism evidence="2 3">
    <name type="scientific">Choiromyces venosus 120613-1</name>
    <dbReference type="NCBI Taxonomy" id="1336337"/>
    <lineage>
        <taxon>Eukaryota</taxon>
        <taxon>Fungi</taxon>
        <taxon>Dikarya</taxon>
        <taxon>Ascomycota</taxon>
        <taxon>Pezizomycotina</taxon>
        <taxon>Pezizomycetes</taxon>
        <taxon>Pezizales</taxon>
        <taxon>Tuberaceae</taxon>
        <taxon>Choiromyces</taxon>
    </lineage>
</organism>
<keyword evidence="1" id="KW-1133">Transmembrane helix</keyword>
<dbReference type="EMBL" id="ML120370">
    <property type="protein sequence ID" value="RPB01883.1"/>
    <property type="molecule type" value="Genomic_DNA"/>
</dbReference>
<name>A0A3N4JU42_9PEZI</name>
<dbReference type="Proteomes" id="UP000276215">
    <property type="component" value="Unassembled WGS sequence"/>
</dbReference>
<gene>
    <name evidence="2" type="ORF">L873DRAFT_559324</name>
</gene>
<evidence type="ECO:0000313" key="3">
    <source>
        <dbReference type="Proteomes" id="UP000276215"/>
    </source>
</evidence>
<keyword evidence="1" id="KW-0472">Membrane</keyword>
<accession>A0A3N4JU42</accession>